<evidence type="ECO:0000313" key="3">
    <source>
        <dbReference type="Proteomes" id="UP000198662"/>
    </source>
</evidence>
<dbReference type="OrthoDB" id="3880322at2"/>
<protein>
    <submittedName>
        <fullName evidence="2">Uncharacterized protein</fullName>
    </submittedName>
</protein>
<feature type="compositionally biased region" description="Basic residues" evidence="1">
    <location>
        <begin position="8"/>
        <end position="17"/>
    </location>
</feature>
<evidence type="ECO:0000256" key="1">
    <source>
        <dbReference type="SAM" id="MobiDB-lite"/>
    </source>
</evidence>
<organism evidence="2 3">
    <name type="scientific">Glycomyces sambucus</name>
    <dbReference type="NCBI Taxonomy" id="380244"/>
    <lineage>
        <taxon>Bacteria</taxon>
        <taxon>Bacillati</taxon>
        <taxon>Actinomycetota</taxon>
        <taxon>Actinomycetes</taxon>
        <taxon>Glycomycetales</taxon>
        <taxon>Glycomycetaceae</taxon>
        <taxon>Glycomyces</taxon>
    </lineage>
</organism>
<dbReference type="AlphaFoldDB" id="A0A1G9CDY4"/>
<keyword evidence="3" id="KW-1185">Reference proteome</keyword>
<proteinExistence type="predicted"/>
<dbReference type="InterPro" id="IPR027417">
    <property type="entry name" value="P-loop_NTPase"/>
</dbReference>
<reference evidence="3" key="1">
    <citation type="submission" date="2016-10" db="EMBL/GenBank/DDBJ databases">
        <authorList>
            <person name="Varghese N."/>
            <person name="Submissions S."/>
        </authorList>
    </citation>
    <scope>NUCLEOTIDE SEQUENCE [LARGE SCALE GENOMIC DNA]</scope>
    <source>
        <strain evidence="3">CGMCC 4.3147</strain>
    </source>
</reference>
<dbReference type="SUPFAM" id="SSF52540">
    <property type="entry name" value="P-loop containing nucleoside triphosphate hydrolases"/>
    <property type="match status" value="1"/>
</dbReference>
<sequence>METLVVKPPRKPKRPRRPQIDSNSAAPPALSEGADADALWMSLRQGARNVAGVTWQIAVTAHLAIEAHAGERDFTRIVPEGYEDIDCLTSSGSRVLLQVKEKGAGAGTMPASEVADVLAHAAKAGRYVDVRSIVLVTDGELGSGLSFTEWDETLSTPSTARDGLIELLISRDIDPQLANRLVAQTHLVRLPWNLRASSELLLRTSSGIHPSVATLVVSELYAQLHAAAAEQRSRPRANAVAIAPGDIDTLIEQIQSTVDVAGLDAAVAAGVCGSADFITDSGVRPDQFYLGVDGAPGHIAADLDVLRPREMTLMVEAAQDQRCALVVGPSGCGKSVLLWRAARDAVLGSRIVRVRRVRSDEDVSLLIRHVQLARPTVQSPVIVVADNLGRPHMEHWPDVVSGLRELPGVILFGACRAEDFHPRLARGAAQIVRPMLDDQTAQRIAQRLNTAGLPSAMASAEAFQRCEGHLMEYLALLLKGQRLQLILSEQAAGLREPGRELQRRAARLITGAHSLGFALPVETIKAAFAPSVSAEDLSDALRVLRGEHLIVLDGDTWRGLHELRSRTLTEQLHDAPPPSFGETLAEVARIVTTSEASWLLRRTAERFPRSAPYVAGALAEHLRRSPNLDAATLAELLEGAERADNLIYARACLRVFTAELPEGWSIDTAASFAYAIKRQGTLAEANDANSRVIRLALSPLVRAMPERSEEVLVELSSALNANNIAELAQNAGLVDVVRLLEALAGTVPLEQTQIEQVHRHFSLPSNRAEAAYWARLTEALFHLLPRDTAATALGSIEHRANIVAKAERWAFAIAMEDDVPHVSILQASEIETISDSLSWEPDEHPNADTLEAIAIALSNRIASACPDAPAVGVRTYSPSGRPFMADGYEPARRLISSTVRAERTGVRRNVGFCAALRRLAAAETWTELLTEEARLGAELLALAAEAPYRLKTTDNVRRRSEWATKVDAVQRQANMLQPEPPALDDGLPLRMRRQTHAKDSQIPPRRHLRTPPLHLALSSATLRGRRWQKL</sequence>
<dbReference type="Proteomes" id="UP000198662">
    <property type="component" value="Unassembled WGS sequence"/>
</dbReference>
<gene>
    <name evidence="2" type="ORF">SAMN05216298_0285</name>
</gene>
<evidence type="ECO:0000313" key="2">
    <source>
        <dbReference type="EMBL" id="SDK49869.1"/>
    </source>
</evidence>
<feature type="region of interest" description="Disordered" evidence="1">
    <location>
        <begin position="1"/>
        <end position="31"/>
    </location>
</feature>
<name>A0A1G9CDY4_9ACTN</name>
<dbReference type="EMBL" id="FNGF01000001">
    <property type="protein sequence ID" value="SDK49869.1"/>
    <property type="molecule type" value="Genomic_DNA"/>
</dbReference>
<accession>A0A1G9CDY4</accession>
<dbReference type="RefSeq" id="WP_143034622.1">
    <property type="nucleotide sequence ID" value="NZ_FNGF01000001.1"/>
</dbReference>